<gene>
    <name evidence="1" type="ORF">GCM10010976_07710</name>
</gene>
<keyword evidence="2" id="KW-1185">Reference proteome</keyword>
<reference evidence="1" key="2">
    <citation type="submission" date="2020-09" db="EMBL/GenBank/DDBJ databases">
        <authorList>
            <person name="Sun Q."/>
            <person name="Zhou Y."/>
        </authorList>
    </citation>
    <scope>NUCLEOTIDE SEQUENCE</scope>
    <source>
        <strain evidence="1">CGMCC 1.12751</strain>
    </source>
</reference>
<proteinExistence type="predicted"/>
<dbReference type="Proteomes" id="UP000625976">
    <property type="component" value="Unassembled WGS sequence"/>
</dbReference>
<reference evidence="1" key="1">
    <citation type="journal article" date="2014" name="Int. J. Syst. Evol. Microbiol.">
        <title>Complete genome sequence of Corynebacterium casei LMG S-19264T (=DSM 44701T), isolated from a smear-ripened cheese.</title>
        <authorList>
            <consortium name="US DOE Joint Genome Institute (JGI-PGF)"/>
            <person name="Walter F."/>
            <person name="Albersmeier A."/>
            <person name="Kalinowski J."/>
            <person name="Ruckert C."/>
        </authorList>
    </citation>
    <scope>NUCLEOTIDE SEQUENCE</scope>
    <source>
        <strain evidence="1">CGMCC 1.12751</strain>
    </source>
</reference>
<dbReference type="EMBL" id="BMFQ01000001">
    <property type="protein sequence ID" value="GGG38411.1"/>
    <property type="molecule type" value="Genomic_DNA"/>
</dbReference>
<dbReference type="AlphaFoldDB" id="A0A917GCK7"/>
<evidence type="ECO:0000313" key="2">
    <source>
        <dbReference type="Proteomes" id="UP000625976"/>
    </source>
</evidence>
<accession>A0A917GCK7</accession>
<comment type="caution">
    <text evidence="1">The sequence shown here is derived from an EMBL/GenBank/DDBJ whole genome shotgun (WGS) entry which is preliminary data.</text>
</comment>
<organism evidence="1 2">
    <name type="scientific">Bizionia arctica</name>
    <dbReference type="NCBI Taxonomy" id="1495645"/>
    <lineage>
        <taxon>Bacteria</taxon>
        <taxon>Pseudomonadati</taxon>
        <taxon>Bacteroidota</taxon>
        <taxon>Flavobacteriia</taxon>
        <taxon>Flavobacteriales</taxon>
        <taxon>Flavobacteriaceae</taxon>
        <taxon>Bizionia</taxon>
    </lineage>
</organism>
<protein>
    <submittedName>
        <fullName evidence="1">Uncharacterized protein</fullName>
    </submittedName>
</protein>
<name>A0A917GCK7_9FLAO</name>
<evidence type="ECO:0000313" key="1">
    <source>
        <dbReference type="EMBL" id="GGG38411.1"/>
    </source>
</evidence>
<sequence length="49" mass="6045">MSQDMTDYYKDSRFRVCSQAGLKKQYDPKKIYSNYRSYFIDRSNKQNLY</sequence>